<comment type="caution">
    <text evidence="1">The sequence shown here is derived from an EMBL/GenBank/DDBJ whole genome shotgun (WGS) entry which is preliminary data.</text>
</comment>
<proteinExistence type="predicted"/>
<accession>A0ABT8J1J0</accession>
<dbReference type="EMBL" id="JAROCB010000005">
    <property type="protein sequence ID" value="MDN4598954.1"/>
    <property type="molecule type" value="Genomic_DNA"/>
</dbReference>
<name>A0ABT8J1J0_9MICO</name>
<evidence type="ECO:0000313" key="2">
    <source>
        <dbReference type="Proteomes" id="UP001174210"/>
    </source>
</evidence>
<keyword evidence="2" id="KW-1185">Reference proteome</keyword>
<evidence type="ECO:0000313" key="1">
    <source>
        <dbReference type="EMBL" id="MDN4598954.1"/>
    </source>
</evidence>
<dbReference type="InterPro" id="IPR035923">
    <property type="entry name" value="TT1751-like_sf"/>
</dbReference>
<reference evidence="1" key="1">
    <citation type="submission" date="2023-03" db="EMBL/GenBank/DDBJ databases">
        <title>MT1 and MT2 Draft Genomes of Novel Species.</title>
        <authorList>
            <person name="Venkateswaran K."/>
        </authorList>
    </citation>
    <scope>NUCLEOTIDE SEQUENCE</scope>
    <source>
        <strain evidence="1">F6_8S_P_1A</strain>
    </source>
</reference>
<organism evidence="1 2">
    <name type="scientific">Leifsonia virtsii</name>
    <dbReference type="NCBI Taxonomy" id="3035915"/>
    <lineage>
        <taxon>Bacteria</taxon>
        <taxon>Bacillati</taxon>
        <taxon>Actinomycetota</taxon>
        <taxon>Actinomycetes</taxon>
        <taxon>Micrococcales</taxon>
        <taxon>Microbacteriaceae</taxon>
        <taxon>Leifsonia</taxon>
    </lineage>
</organism>
<protein>
    <submittedName>
        <fullName evidence="1">Uncharacterized protein</fullName>
    </submittedName>
</protein>
<gene>
    <name evidence="1" type="ORF">P5G59_17520</name>
</gene>
<sequence length="63" mass="6939">MKYWHTTRIDRPVPVVVDTIRDRLAAGQVSLFGVYDHSANARGAGLSLPEETVLVFGSAEIVR</sequence>
<dbReference type="RefSeq" id="WP_301220299.1">
    <property type="nucleotide sequence ID" value="NZ_JAROCB010000005.1"/>
</dbReference>
<dbReference type="SUPFAM" id="SSF103247">
    <property type="entry name" value="TT1751-like"/>
    <property type="match status" value="1"/>
</dbReference>
<dbReference type="Proteomes" id="UP001174210">
    <property type="component" value="Unassembled WGS sequence"/>
</dbReference>